<evidence type="ECO:0000256" key="4">
    <source>
        <dbReference type="ARBA" id="ARBA00022691"/>
    </source>
</evidence>
<sequence>MSEKPGNSDESDTDVLLGGIFGNNDYEEPVIKGHLVKFYTMLGMPIDIHLIGKSPLYGHILTNACKYIAKYLEENMDTLVKDRTVIEFGSGGALPSILCAKLGASMALATDYPDPELVNNIEYNIKMNKVQNNCKSLGFIWGNDISDILSLISGPPVERKTFDTIILSDVIFNHTEHYKLLKTCKQLITPKTGRVLVAFTPHRPHLLDADLSFFQKAQEQPYNFKLDFIEMVHYSPLFKDDKDESTREIRSRVYMYILYT</sequence>
<accession>A0A7D9CWR1</accession>
<dbReference type="GO" id="GO:0032259">
    <property type="term" value="P:methylation"/>
    <property type="evidence" value="ECO:0007669"/>
    <property type="project" value="UniProtKB-KW"/>
</dbReference>
<dbReference type="GO" id="GO:0005737">
    <property type="term" value="C:cytoplasm"/>
    <property type="evidence" value="ECO:0007669"/>
    <property type="project" value="TreeGrafter"/>
</dbReference>
<keyword evidence="1" id="KW-0963">Cytoplasm</keyword>
<reference evidence="5 6" key="1">
    <citation type="submission" date="2019-07" db="EMBL/GenBank/DDBJ databases">
        <authorList>
            <person name="Friedrich A."/>
            <person name="Schacherer J."/>
        </authorList>
    </citation>
    <scope>NUCLEOTIDE SEQUENCE [LARGE SCALE GENOMIC DNA]</scope>
</reference>
<proteinExistence type="predicted"/>
<dbReference type="GO" id="GO:0008757">
    <property type="term" value="F:S-adenosylmethionine-dependent methyltransferase activity"/>
    <property type="evidence" value="ECO:0007669"/>
    <property type="project" value="UniProtKB-ARBA"/>
</dbReference>
<evidence type="ECO:0000256" key="2">
    <source>
        <dbReference type="ARBA" id="ARBA00022603"/>
    </source>
</evidence>
<dbReference type="InterPro" id="IPR019410">
    <property type="entry name" value="Methyltransf_16"/>
</dbReference>
<dbReference type="EMBL" id="CABFWN010000002">
    <property type="protein sequence ID" value="VUG17514.1"/>
    <property type="molecule type" value="Genomic_DNA"/>
</dbReference>
<dbReference type="PANTHER" id="PTHR14614:SF10">
    <property type="entry name" value="PROTEIN N-TERMINAL AND LYSINE N-METHYLTRANSFERASE EFM7"/>
    <property type="match status" value="1"/>
</dbReference>
<dbReference type="InterPro" id="IPR025784">
    <property type="entry name" value="EFM7"/>
</dbReference>
<dbReference type="Gene3D" id="3.40.50.150">
    <property type="entry name" value="Vaccinia Virus protein VP39"/>
    <property type="match status" value="1"/>
</dbReference>
<keyword evidence="2" id="KW-0489">Methyltransferase</keyword>
<dbReference type="Pfam" id="PF10294">
    <property type="entry name" value="Methyltransf_16"/>
    <property type="match status" value="1"/>
</dbReference>
<protein>
    <submittedName>
        <fullName evidence="5">DEBR0S2_09296g1_1</fullName>
    </submittedName>
</protein>
<keyword evidence="6" id="KW-1185">Reference proteome</keyword>
<dbReference type="Proteomes" id="UP000478008">
    <property type="component" value="Unassembled WGS sequence"/>
</dbReference>
<evidence type="ECO:0000256" key="1">
    <source>
        <dbReference type="ARBA" id="ARBA00022490"/>
    </source>
</evidence>
<name>A0A7D9CWR1_DEKBR</name>
<dbReference type="AlphaFoldDB" id="A0A7D9CWR1"/>
<dbReference type="PROSITE" id="PS51560">
    <property type="entry name" value="SAM_MT_NNT1"/>
    <property type="match status" value="1"/>
</dbReference>
<evidence type="ECO:0000313" key="5">
    <source>
        <dbReference type="EMBL" id="VUG17514.1"/>
    </source>
</evidence>
<dbReference type="SUPFAM" id="SSF53335">
    <property type="entry name" value="S-adenosyl-L-methionine-dependent methyltransferases"/>
    <property type="match status" value="1"/>
</dbReference>
<gene>
    <name evidence="5" type="primary">NNT1</name>
    <name evidence="5" type="ORF">DEBR0S2_09296G</name>
</gene>
<dbReference type="PANTHER" id="PTHR14614">
    <property type="entry name" value="HEPATOCELLULAR CARCINOMA-ASSOCIATED ANTIGEN"/>
    <property type="match status" value="1"/>
</dbReference>
<keyword evidence="4" id="KW-0949">S-adenosyl-L-methionine</keyword>
<organism evidence="5 6">
    <name type="scientific">Dekkera bruxellensis</name>
    <name type="common">Brettanomyces custersii</name>
    <dbReference type="NCBI Taxonomy" id="5007"/>
    <lineage>
        <taxon>Eukaryota</taxon>
        <taxon>Fungi</taxon>
        <taxon>Dikarya</taxon>
        <taxon>Ascomycota</taxon>
        <taxon>Saccharomycotina</taxon>
        <taxon>Pichiomycetes</taxon>
        <taxon>Pichiales</taxon>
        <taxon>Pichiaceae</taxon>
        <taxon>Brettanomyces</taxon>
    </lineage>
</organism>
<evidence type="ECO:0000256" key="3">
    <source>
        <dbReference type="ARBA" id="ARBA00022679"/>
    </source>
</evidence>
<evidence type="ECO:0000313" key="6">
    <source>
        <dbReference type="Proteomes" id="UP000478008"/>
    </source>
</evidence>
<dbReference type="InterPro" id="IPR029063">
    <property type="entry name" value="SAM-dependent_MTases_sf"/>
</dbReference>
<keyword evidence="3" id="KW-0808">Transferase</keyword>